<keyword evidence="6" id="KW-0832">Ubl conjugation</keyword>
<keyword evidence="4 7" id="KW-0863">Zinc-finger</keyword>
<feature type="region of interest" description="Disordered" evidence="9">
    <location>
        <begin position="85"/>
        <end position="196"/>
    </location>
</feature>
<keyword evidence="13" id="KW-1185">Reference proteome</keyword>
<evidence type="ECO:0000256" key="8">
    <source>
        <dbReference type="PROSITE-ProRule" id="PRU00192"/>
    </source>
</evidence>
<dbReference type="InterPro" id="IPR018957">
    <property type="entry name" value="Znf_C3HC4_RING-type"/>
</dbReference>
<comment type="similarity">
    <text evidence="1">Belongs to the SH3RF family.</text>
</comment>
<keyword evidence="3" id="KW-0479">Metal-binding</keyword>
<feature type="compositionally biased region" description="Gly residues" evidence="9">
    <location>
        <begin position="145"/>
        <end position="162"/>
    </location>
</feature>
<evidence type="ECO:0000256" key="6">
    <source>
        <dbReference type="ARBA" id="ARBA00022843"/>
    </source>
</evidence>
<dbReference type="PROSITE" id="PS00518">
    <property type="entry name" value="ZF_RING_1"/>
    <property type="match status" value="1"/>
</dbReference>
<dbReference type="GO" id="GO:0061630">
    <property type="term" value="F:ubiquitin protein ligase activity"/>
    <property type="evidence" value="ECO:0007669"/>
    <property type="project" value="TreeGrafter"/>
</dbReference>
<sequence>MEQLLLSDALECSVCLEQLGCTSRVLPCQHTFCRRCLNDIVQTHKELRCPECRVLVEVPVDELPPNILLMRILESMKSAPRCALNQPLKPSQTVPHPSQPPGRPESQDGAPLNEAPPPPSLHGFSSTSYTGSSSTSEVPPSSGGHLAGIAGGGTRSTGGSSEGNGVNCNSLGRGGGYGRSLGREGSTTEIGTSSSMSGVSSLGIINMNITTSSASPASQTVLLPIVAQQRQGSTLQPCAKALYNYERKEARDLSFKKGDVIILRKKIDSNWYQGELNNQTGFFPASYVQVINPLPSHIPQCKALYDFKMTNDEERDCLTFSKGEIITVLRRVDENWAEGKLSSRIGIFPLSFVDLNSAAKALMKLSLKHSLEILSPTEDPSNPGCNVGSSGYSGGSGIGGSGSMPGTTVDLPQETPVTGEQTVLTELQGSPRIQPSTISLSSLGLSSSTQQVTATTFYVALYSYRGRKADELELRKGYIYTVTEKCQDGWFKGRCITTDRTGVFPGNYVQVAKWTRR</sequence>
<evidence type="ECO:0000256" key="5">
    <source>
        <dbReference type="ARBA" id="ARBA00022833"/>
    </source>
</evidence>
<dbReference type="Gene3D" id="3.30.40.10">
    <property type="entry name" value="Zinc/RING finger domain, C3HC4 (zinc finger)"/>
    <property type="match status" value="1"/>
</dbReference>
<reference evidence="12 13" key="1">
    <citation type="journal article" date="2024" name="BMC Genomics">
        <title>Genome assembly of redclaw crayfish (Cherax quadricarinatus) provides insights into its immune adaptation and hypoxia tolerance.</title>
        <authorList>
            <person name="Liu Z."/>
            <person name="Zheng J."/>
            <person name="Li H."/>
            <person name="Fang K."/>
            <person name="Wang S."/>
            <person name="He J."/>
            <person name="Zhou D."/>
            <person name="Weng S."/>
            <person name="Chi M."/>
            <person name="Gu Z."/>
            <person name="He J."/>
            <person name="Li F."/>
            <person name="Wang M."/>
        </authorList>
    </citation>
    <scope>NUCLEOTIDE SEQUENCE [LARGE SCALE GENOMIC DNA]</scope>
    <source>
        <strain evidence="12">ZL_2023a</strain>
    </source>
</reference>
<dbReference type="SMART" id="SM00184">
    <property type="entry name" value="RING"/>
    <property type="match status" value="1"/>
</dbReference>
<evidence type="ECO:0000256" key="3">
    <source>
        <dbReference type="ARBA" id="ARBA00022723"/>
    </source>
</evidence>
<dbReference type="EMBL" id="JARKIK010000049">
    <property type="protein sequence ID" value="KAK8734946.1"/>
    <property type="molecule type" value="Genomic_DNA"/>
</dbReference>
<dbReference type="PROSITE" id="PS50002">
    <property type="entry name" value="SH3"/>
    <property type="match status" value="3"/>
</dbReference>
<dbReference type="Proteomes" id="UP001445076">
    <property type="component" value="Unassembled WGS sequence"/>
</dbReference>
<dbReference type="CDD" id="cd11787">
    <property type="entry name" value="SH3_SH3RF_2"/>
    <property type="match status" value="1"/>
</dbReference>
<feature type="domain" description="SH3" evidence="10">
    <location>
        <begin position="296"/>
        <end position="358"/>
    </location>
</feature>
<dbReference type="AlphaFoldDB" id="A0AAW0X6Y4"/>
<dbReference type="GO" id="GO:0046330">
    <property type="term" value="P:positive regulation of JNK cascade"/>
    <property type="evidence" value="ECO:0007669"/>
    <property type="project" value="TreeGrafter"/>
</dbReference>
<feature type="domain" description="SH3" evidence="10">
    <location>
        <begin position="234"/>
        <end position="293"/>
    </location>
</feature>
<evidence type="ECO:0000259" key="10">
    <source>
        <dbReference type="PROSITE" id="PS50002"/>
    </source>
</evidence>
<evidence type="ECO:0000256" key="1">
    <source>
        <dbReference type="ARBA" id="ARBA00008649"/>
    </source>
</evidence>
<dbReference type="Pfam" id="PF00018">
    <property type="entry name" value="SH3_1"/>
    <property type="match status" value="3"/>
</dbReference>
<evidence type="ECO:0000256" key="4">
    <source>
        <dbReference type="ARBA" id="ARBA00022771"/>
    </source>
</evidence>
<dbReference type="InterPro" id="IPR017907">
    <property type="entry name" value="Znf_RING_CS"/>
</dbReference>
<dbReference type="InterPro" id="IPR028502">
    <property type="entry name" value="SH3RF3_RING-HC_Zfn"/>
</dbReference>
<dbReference type="CDD" id="cd11786">
    <property type="entry name" value="SH3_SH3RF_1"/>
    <property type="match status" value="1"/>
</dbReference>
<dbReference type="GO" id="GO:0016567">
    <property type="term" value="P:protein ubiquitination"/>
    <property type="evidence" value="ECO:0007669"/>
    <property type="project" value="TreeGrafter"/>
</dbReference>
<name>A0AAW0X6Y4_CHEQU</name>
<feature type="domain" description="SH3" evidence="10">
    <location>
        <begin position="453"/>
        <end position="514"/>
    </location>
</feature>
<feature type="domain" description="RING-type" evidence="11">
    <location>
        <begin position="12"/>
        <end position="53"/>
    </location>
</feature>
<keyword evidence="5" id="KW-0862">Zinc</keyword>
<dbReference type="CDD" id="cd16750">
    <property type="entry name" value="RING-HC_SH3RF3"/>
    <property type="match status" value="1"/>
</dbReference>
<evidence type="ECO:0000313" key="12">
    <source>
        <dbReference type="EMBL" id="KAK8734946.1"/>
    </source>
</evidence>
<dbReference type="PRINTS" id="PR00452">
    <property type="entry name" value="SH3DOMAIN"/>
</dbReference>
<evidence type="ECO:0000313" key="13">
    <source>
        <dbReference type="Proteomes" id="UP001445076"/>
    </source>
</evidence>
<evidence type="ECO:0000259" key="11">
    <source>
        <dbReference type="PROSITE" id="PS50089"/>
    </source>
</evidence>
<evidence type="ECO:0000256" key="2">
    <source>
        <dbReference type="ARBA" id="ARBA00022443"/>
    </source>
</evidence>
<dbReference type="InterPro" id="IPR013083">
    <property type="entry name" value="Znf_RING/FYVE/PHD"/>
</dbReference>
<keyword evidence="2 8" id="KW-0728">SH3 domain</keyword>
<dbReference type="InterPro" id="IPR050384">
    <property type="entry name" value="Endophilin_SH3RF"/>
</dbReference>
<dbReference type="SUPFAM" id="SSF50044">
    <property type="entry name" value="SH3-domain"/>
    <property type="match status" value="3"/>
</dbReference>
<dbReference type="Pfam" id="PF00097">
    <property type="entry name" value="zf-C3HC4"/>
    <property type="match status" value="1"/>
</dbReference>
<protein>
    <submittedName>
        <fullName evidence="12">Uncharacterized protein</fullName>
    </submittedName>
</protein>
<dbReference type="InterPro" id="IPR036028">
    <property type="entry name" value="SH3-like_dom_sf"/>
</dbReference>
<feature type="region of interest" description="Disordered" evidence="9">
    <location>
        <begin position="378"/>
        <end position="414"/>
    </location>
</feature>
<dbReference type="InterPro" id="IPR001841">
    <property type="entry name" value="Znf_RING"/>
</dbReference>
<feature type="compositionally biased region" description="Low complexity" evidence="9">
    <location>
        <begin position="183"/>
        <end position="196"/>
    </location>
</feature>
<dbReference type="SMART" id="SM00326">
    <property type="entry name" value="SH3"/>
    <property type="match status" value="3"/>
</dbReference>
<evidence type="ECO:0000256" key="7">
    <source>
        <dbReference type="PROSITE-ProRule" id="PRU00175"/>
    </source>
</evidence>
<dbReference type="GO" id="GO:0032436">
    <property type="term" value="P:positive regulation of proteasomal ubiquitin-dependent protein catabolic process"/>
    <property type="evidence" value="ECO:0007669"/>
    <property type="project" value="TreeGrafter"/>
</dbReference>
<dbReference type="FunFam" id="3.30.40.10:FF:000077">
    <property type="entry name" value="E3 ubiquitin-protein ligase SH3RF1 isoform X1"/>
    <property type="match status" value="1"/>
</dbReference>
<gene>
    <name evidence="12" type="ORF">OTU49_005740</name>
</gene>
<dbReference type="PROSITE" id="PS50089">
    <property type="entry name" value="ZF_RING_2"/>
    <property type="match status" value="1"/>
</dbReference>
<dbReference type="PRINTS" id="PR00499">
    <property type="entry name" value="P67PHOX"/>
</dbReference>
<dbReference type="Gene3D" id="2.30.30.40">
    <property type="entry name" value="SH3 Domains"/>
    <property type="match status" value="3"/>
</dbReference>
<proteinExistence type="inferred from homology"/>
<evidence type="ECO:0000256" key="9">
    <source>
        <dbReference type="SAM" id="MobiDB-lite"/>
    </source>
</evidence>
<dbReference type="PROSITE" id="PS50890">
    <property type="entry name" value="PUA"/>
    <property type="match status" value="1"/>
</dbReference>
<dbReference type="PANTHER" id="PTHR14167:SF51">
    <property type="entry name" value="RING-TYPE E3 UBIQUITIN TRANSFERASE"/>
    <property type="match status" value="1"/>
</dbReference>
<dbReference type="SUPFAM" id="SSF57850">
    <property type="entry name" value="RING/U-box"/>
    <property type="match status" value="1"/>
</dbReference>
<comment type="caution">
    <text evidence="12">The sequence shown here is derived from an EMBL/GenBank/DDBJ whole genome shotgun (WGS) entry which is preliminary data.</text>
</comment>
<organism evidence="12 13">
    <name type="scientific">Cherax quadricarinatus</name>
    <name type="common">Australian red claw crayfish</name>
    <dbReference type="NCBI Taxonomy" id="27406"/>
    <lineage>
        <taxon>Eukaryota</taxon>
        <taxon>Metazoa</taxon>
        <taxon>Ecdysozoa</taxon>
        <taxon>Arthropoda</taxon>
        <taxon>Crustacea</taxon>
        <taxon>Multicrustacea</taxon>
        <taxon>Malacostraca</taxon>
        <taxon>Eumalacostraca</taxon>
        <taxon>Eucarida</taxon>
        <taxon>Decapoda</taxon>
        <taxon>Pleocyemata</taxon>
        <taxon>Astacidea</taxon>
        <taxon>Parastacoidea</taxon>
        <taxon>Parastacidae</taxon>
        <taxon>Cherax</taxon>
    </lineage>
</organism>
<feature type="compositionally biased region" description="Gly residues" evidence="9">
    <location>
        <begin position="391"/>
        <end position="403"/>
    </location>
</feature>
<accession>A0AAW0X6Y4</accession>
<dbReference type="PANTHER" id="PTHR14167">
    <property type="entry name" value="SH3 DOMAIN-CONTAINING"/>
    <property type="match status" value="1"/>
</dbReference>
<dbReference type="GO" id="GO:0008270">
    <property type="term" value="F:zinc ion binding"/>
    <property type="evidence" value="ECO:0007669"/>
    <property type="project" value="UniProtKB-KW"/>
</dbReference>
<dbReference type="InterPro" id="IPR001452">
    <property type="entry name" value="SH3_domain"/>
</dbReference>
<feature type="compositionally biased region" description="Low complexity" evidence="9">
    <location>
        <begin position="125"/>
        <end position="144"/>
    </location>
</feature>